<organism evidence="4 5">
    <name type="scientific">Araneus ventricosus</name>
    <name type="common">Orbweaver spider</name>
    <name type="synonym">Epeira ventricosa</name>
    <dbReference type="NCBI Taxonomy" id="182803"/>
    <lineage>
        <taxon>Eukaryota</taxon>
        <taxon>Metazoa</taxon>
        <taxon>Ecdysozoa</taxon>
        <taxon>Arthropoda</taxon>
        <taxon>Chelicerata</taxon>
        <taxon>Arachnida</taxon>
        <taxon>Araneae</taxon>
        <taxon>Araneomorphae</taxon>
        <taxon>Entelegynae</taxon>
        <taxon>Araneoidea</taxon>
        <taxon>Araneidae</taxon>
        <taxon>Araneus</taxon>
    </lineage>
</organism>
<sequence>NASTGLVDADWTAIRIGQYAKHLERWMRYFPLGQILVVSGEKLVEDPVQELQVHSFLRQNLQFCVM</sequence>
<name>A0A4Y2IB84_ARAVE</name>
<dbReference type="SUPFAM" id="SSF52540">
    <property type="entry name" value="P-loop containing nucleoside triphosphate hydrolases"/>
    <property type="match status" value="1"/>
</dbReference>
<keyword evidence="1" id="KW-0808">Transferase</keyword>
<reference evidence="4 5" key="1">
    <citation type="journal article" date="2019" name="Sci. Rep.">
        <title>Orb-weaving spider Araneus ventricosus genome elucidates the spidroin gene catalogue.</title>
        <authorList>
            <person name="Kono N."/>
            <person name="Nakamura H."/>
            <person name="Ohtoshi R."/>
            <person name="Moran D.A.P."/>
            <person name="Shinohara A."/>
            <person name="Yoshida Y."/>
            <person name="Fujiwara M."/>
            <person name="Mori M."/>
            <person name="Tomita M."/>
            <person name="Arakawa K."/>
        </authorList>
    </citation>
    <scope>NUCLEOTIDE SEQUENCE [LARGE SCALE GENOMIC DNA]</scope>
</reference>
<dbReference type="GO" id="GO:0008467">
    <property type="term" value="F:[heparan sulfate]-glucosamine 3-sulfotransferase activity"/>
    <property type="evidence" value="ECO:0007669"/>
    <property type="project" value="TreeGrafter"/>
</dbReference>
<dbReference type="Proteomes" id="UP000499080">
    <property type="component" value="Unassembled WGS sequence"/>
</dbReference>
<dbReference type="InterPro" id="IPR000863">
    <property type="entry name" value="Sulfotransferase_dom"/>
</dbReference>
<dbReference type="AlphaFoldDB" id="A0A4Y2IB84"/>
<dbReference type="Gene3D" id="3.40.50.300">
    <property type="entry name" value="P-loop containing nucleotide triphosphate hydrolases"/>
    <property type="match status" value="1"/>
</dbReference>
<gene>
    <name evidence="4" type="ORF">AVEN_230170_1</name>
</gene>
<comment type="caution">
    <text evidence="4">The sequence shown here is derived from an EMBL/GenBank/DDBJ whole genome shotgun (WGS) entry which is preliminary data.</text>
</comment>
<keyword evidence="5" id="KW-1185">Reference proteome</keyword>
<feature type="non-terminal residue" evidence="4">
    <location>
        <position position="1"/>
    </location>
</feature>
<evidence type="ECO:0000259" key="3">
    <source>
        <dbReference type="Pfam" id="PF00685"/>
    </source>
</evidence>
<proteinExistence type="predicted"/>
<dbReference type="EMBL" id="BGPR01106023">
    <property type="protein sequence ID" value="GBM74978.1"/>
    <property type="molecule type" value="Genomic_DNA"/>
</dbReference>
<dbReference type="OrthoDB" id="411451at2759"/>
<evidence type="ECO:0000256" key="2">
    <source>
        <dbReference type="ARBA" id="ARBA00023180"/>
    </source>
</evidence>
<evidence type="ECO:0000313" key="4">
    <source>
        <dbReference type="EMBL" id="GBM74978.1"/>
    </source>
</evidence>
<dbReference type="InterPro" id="IPR037359">
    <property type="entry name" value="NST/OST"/>
</dbReference>
<protein>
    <recommendedName>
        <fullName evidence="3">Sulfotransferase domain-containing protein</fullName>
    </recommendedName>
</protein>
<dbReference type="Pfam" id="PF00685">
    <property type="entry name" value="Sulfotransfer_1"/>
    <property type="match status" value="1"/>
</dbReference>
<dbReference type="InterPro" id="IPR027417">
    <property type="entry name" value="P-loop_NTPase"/>
</dbReference>
<dbReference type="PANTHER" id="PTHR10605:SF72">
    <property type="entry name" value="HEPARAN SULFATE 3-O SULFOTRANSFERASE-B, ISOFORM A"/>
    <property type="match status" value="1"/>
</dbReference>
<keyword evidence="2" id="KW-0325">Glycoprotein</keyword>
<accession>A0A4Y2IB84</accession>
<evidence type="ECO:0000256" key="1">
    <source>
        <dbReference type="ARBA" id="ARBA00022679"/>
    </source>
</evidence>
<dbReference type="PANTHER" id="PTHR10605">
    <property type="entry name" value="HEPARAN SULFATE SULFOTRANSFERASE"/>
    <property type="match status" value="1"/>
</dbReference>
<feature type="domain" description="Sulfotransferase" evidence="3">
    <location>
        <begin position="12"/>
        <end position="53"/>
    </location>
</feature>
<evidence type="ECO:0000313" key="5">
    <source>
        <dbReference type="Proteomes" id="UP000499080"/>
    </source>
</evidence>